<dbReference type="EMBL" id="NKCL01000184">
    <property type="protein sequence ID" value="RSL79131.1"/>
    <property type="molecule type" value="Genomic_DNA"/>
</dbReference>
<feature type="transmembrane region" description="Helical" evidence="1">
    <location>
        <begin position="264"/>
        <end position="286"/>
    </location>
</feature>
<accession>A0A428RNL5</accession>
<dbReference type="AlphaFoldDB" id="A0A428RNL5"/>
<keyword evidence="1" id="KW-0812">Transmembrane</keyword>
<keyword evidence="1" id="KW-1133">Transmembrane helix</keyword>
<evidence type="ECO:0000256" key="1">
    <source>
        <dbReference type="SAM" id="Phobius"/>
    </source>
</evidence>
<keyword evidence="1" id="KW-0472">Membrane</keyword>
<dbReference type="Proteomes" id="UP000287972">
    <property type="component" value="Unassembled WGS sequence"/>
</dbReference>
<name>A0A428RNL5_9HYPO</name>
<organism evidence="2 3">
    <name type="scientific">Fusarium floridanum</name>
    <dbReference type="NCBI Taxonomy" id="1325733"/>
    <lineage>
        <taxon>Eukaryota</taxon>
        <taxon>Fungi</taxon>
        <taxon>Dikarya</taxon>
        <taxon>Ascomycota</taxon>
        <taxon>Pezizomycotina</taxon>
        <taxon>Sordariomycetes</taxon>
        <taxon>Hypocreomycetidae</taxon>
        <taxon>Hypocreales</taxon>
        <taxon>Nectriaceae</taxon>
        <taxon>Fusarium</taxon>
        <taxon>Fusarium solani species complex</taxon>
    </lineage>
</organism>
<proteinExistence type="predicted"/>
<reference evidence="2 3" key="1">
    <citation type="submission" date="2017-06" db="EMBL/GenBank/DDBJ databases">
        <title>Comparative genomic analysis of Ambrosia Fusariam Clade fungi.</title>
        <authorList>
            <person name="Stajich J.E."/>
            <person name="Carrillo J."/>
            <person name="Kijimoto T."/>
            <person name="Eskalen A."/>
            <person name="O'Donnell K."/>
            <person name="Kasson M."/>
        </authorList>
    </citation>
    <scope>NUCLEOTIDE SEQUENCE [LARGE SCALE GENOMIC DNA]</scope>
    <source>
        <strain evidence="2 3">NRRL62606</strain>
    </source>
</reference>
<gene>
    <name evidence="2" type="ORF">CEP51_007618</name>
</gene>
<keyword evidence="3" id="KW-1185">Reference proteome</keyword>
<evidence type="ECO:0000313" key="2">
    <source>
        <dbReference type="EMBL" id="RSL79131.1"/>
    </source>
</evidence>
<comment type="caution">
    <text evidence="2">The sequence shown here is derived from an EMBL/GenBank/DDBJ whole genome shotgun (WGS) entry which is preliminary data.</text>
</comment>
<evidence type="ECO:0000313" key="3">
    <source>
        <dbReference type="Proteomes" id="UP000287972"/>
    </source>
</evidence>
<protein>
    <submittedName>
        <fullName evidence="2">Uncharacterized protein</fullName>
    </submittedName>
</protein>
<sequence length="329" mass="37641">MCVRTFTRWTCAECRQFFKQEQKENMCVAATKKTPAVIGACGRINGADVAIYDVFCPPCQKEADRLLAEEKKKKKKKEEDVCASSNPTAWTAIGNQTPVPEFIDSFPFIQHWALCVLDCDEIEPSEPSSRGHFLNAKYFDLSVSLESSYQIICSSRSYNDVGQGDNAWPEEAVKQISAVQDVGVTLRDDHWIFERGLRMSELWGTYRPLLWNCQHFAAFLAQMAIDTNDSAELIRTLLEMRQSRLSDIQHTREVACTKGMNDTFYRIVGPAAAVASSVIVGIWVLADLWKTNVIDKTYRELVDTYKELERLKWVIHWHSAKCERCMWLN</sequence>